<dbReference type="Gene3D" id="3.30.70.270">
    <property type="match status" value="1"/>
</dbReference>
<dbReference type="OrthoDB" id="1938451at2759"/>
<dbReference type="EMBL" id="QJKJ01004140">
    <property type="protein sequence ID" value="RDX95387.1"/>
    <property type="molecule type" value="Genomic_DNA"/>
</dbReference>
<dbReference type="PANTHER" id="PTHR48475">
    <property type="entry name" value="RIBONUCLEASE H"/>
    <property type="match status" value="1"/>
</dbReference>
<dbReference type="SUPFAM" id="SSF56672">
    <property type="entry name" value="DNA/RNA polymerases"/>
    <property type="match status" value="1"/>
</dbReference>
<protein>
    <recommendedName>
        <fullName evidence="3">Reverse transcriptase/retrotransposon-derived protein RNase H-like domain-containing protein</fullName>
    </recommendedName>
</protein>
<evidence type="ECO:0008006" key="3">
    <source>
        <dbReference type="Google" id="ProtNLM"/>
    </source>
</evidence>
<proteinExistence type="predicted"/>
<reference evidence="1" key="1">
    <citation type="submission" date="2018-05" db="EMBL/GenBank/DDBJ databases">
        <title>Draft genome of Mucuna pruriens seed.</title>
        <authorList>
            <person name="Nnadi N.E."/>
            <person name="Vos R."/>
            <person name="Hasami M.H."/>
            <person name="Devisetty U.K."/>
            <person name="Aguiy J.C."/>
        </authorList>
    </citation>
    <scope>NUCLEOTIDE SEQUENCE [LARGE SCALE GENOMIC DNA]</scope>
    <source>
        <strain evidence="1">JCA_2017</strain>
    </source>
</reference>
<dbReference type="AlphaFoldDB" id="A0A371GXW4"/>
<evidence type="ECO:0000313" key="1">
    <source>
        <dbReference type="EMBL" id="RDX95387.1"/>
    </source>
</evidence>
<dbReference type="InterPro" id="IPR043502">
    <property type="entry name" value="DNA/RNA_pol_sf"/>
</dbReference>
<accession>A0A371GXW4</accession>
<dbReference type="InterPro" id="IPR043128">
    <property type="entry name" value="Rev_trsase/Diguanyl_cyclase"/>
</dbReference>
<feature type="non-terminal residue" evidence="1">
    <location>
        <position position="1"/>
    </location>
</feature>
<dbReference type="PANTHER" id="PTHR48475:SF2">
    <property type="entry name" value="RIBONUCLEASE H"/>
    <property type="match status" value="1"/>
</dbReference>
<keyword evidence="2" id="KW-1185">Reference proteome</keyword>
<organism evidence="1 2">
    <name type="scientific">Mucuna pruriens</name>
    <name type="common">Velvet bean</name>
    <name type="synonym">Dolichos pruriens</name>
    <dbReference type="NCBI Taxonomy" id="157652"/>
    <lineage>
        <taxon>Eukaryota</taxon>
        <taxon>Viridiplantae</taxon>
        <taxon>Streptophyta</taxon>
        <taxon>Embryophyta</taxon>
        <taxon>Tracheophyta</taxon>
        <taxon>Spermatophyta</taxon>
        <taxon>Magnoliopsida</taxon>
        <taxon>eudicotyledons</taxon>
        <taxon>Gunneridae</taxon>
        <taxon>Pentapetalae</taxon>
        <taxon>rosids</taxon>
        <taxon>fabids</taxon>
        <taxon>Fabales</taxon>
        <taxon>Fabaceae</taxon>
        <taxon>Papilionoideae</taxon>
        <taxon>50 kb inversion clade</taxon>
        <taxon>NPAAA clade</taxon>
        <taxon>indigoferoid/millettioid clade</taxon>
        <taxon>Phaseoleae</taxon>
        <taxon>Mucuna</taxon>
    </lineage>
</organism>
<sequence>MESTRRGTHLDQDDFIWSGCLQLAETPSVLAGMVERTRTRSQLGWFGTLDSNCKMKKPQKFEGGAVVGRQIKTLACFLSKSTKNLAPIFQCLRKEKHFRWIDECETTFQELKTMLASPPILTQGSSLSITLTKSYKEQSYDIKKIEKAALTIVITTKKLGPYFQSHPVICRTVFSIRQILRKRDLVGRMIGWTIKLSEFDIAFERRGHMKAQVLADFINELTPNSHEEEATRANREWTLS</sequence>
<comment type="caution">
    <text evidence="1">The sequence shown here is derived from an EMBL/GenBank/DDBJ whole genome shotgun (WGS) entry which is preliminary data.</text>
</comment>
<gene>
    <name evidence="1" type="ORF">CR513_22087</name>
</gene>
<evidence type="ECO:0000313" key="2">
    <source>
        <dbReference type="Proteomes" id="UP000257109"/>
    </source>
</evidence>
<name>A0A371GXW4_MUCPR</name>
<dbReference type="Proteomes" id="UP000257109">
    <property type="component" value="Unassembled WGS sequence"/>
</dbReference>